<dbReference type="EMBL" id="AVBC01000014">
    <property type="protein sequence ID" value="ERL52792.1"/>
    <property type="molecule type" value="Genomic_DNA"/>
</dbReference>
<proteinExistence type="predicted"/>
<dbReference type="Proteomes" id="UP000019113">
    <property type="component" value="Unassembled WGS sequence"/>
</dbReference>
<name>W1NB62_9GAMM</name>
<accession>W1NB62</accession>
<organism evidence="1 2">
    <name type="scientific">Halomonas huangheensis</name>
    <dbReference type="NCBI Taxonomy" id="1178482"/>
    <lineage>
        <taxon>Bacteria</taxon>
        <taxon>Pseudomonadati</taxon>
        <taxon>Pseudomonadota</taxon>
        <taxon>Gammaproteobacteria</taxon>
        <taxon>Oceanospirillales</taxon>
        <taxon>Halomonadaceae</taxon>
        <taxon>Halomonas</taxon>
    </lineage>
</organism>
<dbReference type="AlphaFoldDB" id="W1NB62"/>
<keyword evidence="2" id="KW-1185">Reference proteome</keyword>
<comment type="caution">
    <text evidence="1">The sequence shown here is derived from an EMBL/GenBank/DDBJ whole genome shotgun (WGS) entry which is preliminary data.</text>
</comment>
<gene>
    <name evidence="1" type="ORF">BJB45_16055</name>
</gene>
<sequence>MKNGAPSGASFLFVGGRWASVLPPGVIVDKMAIPMALEAPFLVRYAAV</sequence>
<evidence type="ECO:0000313" key="1">
    <source>
        <dbReference type="EMBL" id="ERL52792.1"/>
    </source>
</evidence>
<reference evidence="1 2" key="1">
    <citation type="submission" date="2013-08" db="EMBL/GenBank/DDBJ databases">
        <title>draft genome of Halomonas huanghegensis, strain BJGMM-B45T.</title>
        <authorList>
            <person name="Miao C."/>
            <person name="Wan Y."/>
            <person name="Jin W."/>
        </authorList>
    </citation>
    <scope>NUCLEOTIDE SEQUENCE [LARGE SCALE GENOMIC DNA]</scope>
    <source>
        <strain evidence="1 2">BJGMM-B45</strain>
    </source>
</reference>
<evidence type="ECO:0000313" key="2">
    <source>
        <dbReference type="Proteomes" id="UP000019113"/>
    </source>
</evidence>
<protein>
    <submittedName>
        <fullName evidence="1">Uncharacterized protein</fullName>
    </submittedName>
</protein>